<feature type="compositionally biased region" description="Basic and acidic residues" evidence="1">
    <location>
        <begin position="1"/>
        <end position="21"/>
    </location>
</feature>
<dbReference type="EMBL" id="JACXJA010000034">
    <property type="protein sequence ID" value="MBD2864870.1"/>
    <property type="molecule type" value="Genomic_DNA"/>
</dbReference>
<comment type="caution">
    <text evidence="2">The sequence shown here is derived from an EMBL/GenBank/DDBJ whole genome shotgun (WGS) entry which is preliminary data.</text>
</comment>
<reference evidence="2" key="1">
    <citation type="submission" date="2020-09" db="EMBL/GenBank/DDBJ databases">
        <title>A novel bacterium of genus Paenibacillus, isolated from South China Sea.</title>
        <authorList>
            <person name="Huang H."/>
            <person name="Mo K."/>
            <person name="Hu Y."/>
        </authorList>
    </citation>
    <scope>NUCLEOTIDE SEQUENCE</scope>
    <source>
        <strain evidence="2">IB182363</strain>
    </source>
</reference>
<protein>
    <submittedName>
        <fullName evidence="2">Uncharacterized protein</fullName>
    </submittedName>
</protein>
<accession>A0A927CC04</accession>
<evidence type="ECO:0000256" key="1">
    <source>
        <dbReference type="SAM" id="MobiDB-lite"/>
    </source>
</evidence>
<proteinExistence type="predicted"/>
<dbReference type="Proteomes" id="UP000639396">
    <property type="component" value="Unassembled WGS sequence"/>
</dbReference>
<evidence type="ECO:0000313" key="2">
    <source>
        <dbReference type="EMBL" id="MBD2864870.1"/>
    </source>
</evidence>
<evidence type="ECO:0000313" key="3">
    <source>
        <dbReference type="Proteomes" id="UP000639396"/>
    </source>
</evidence>
<organism evidence="2 3">
    <name type="scientific">Paenibacillus oceani</name>
    <dbReference type="NCBI Taxonomy" id="2772510"/>
    <lineage>
        <taxon>Bacteria</taxon>
        <taxon>Bacillati</taxon>
        <taxon>Bacillota</taxon>
        <taxon>Bacilli</taxon>
        <taxon>Bacillales</taxon>
        <taxon>Paenibacillaceae</taxon>
        <taxon>Paenibacillus</taxon>
    </lineage>
</organism>
<name>A0A927CC04_9BACL</name>
<sequence length="71" mass="7729">MFLPLDEREVKDGRGGRRGERGGIVSIVEGSNLRLGCRHVTGHCTPGVTRGAIRRDAACAFKRYEGWTSGV</sequence>
<feature type="region of interest" description="Disordered" evidence="1">
    <location>
        <begin position="1"/>
        <end position="22"/>
    </location>
</feature>
<keyword evidence="3" id="KW-1185">Reference proteome</keyword>
<dbReference type="AlphaFoldDB" id="A0A927CC04"/>
<dbReference type="RefSeq" id="WP_190930491.1">
    <property type="nucleotide sequence ID" value="NZ_JACXJA010000034.1"/>
</dbReference>
<gene>
    <name evidence="2" type="ORF">IDH45_23105</name>
</gene>